<evidence type="ECO:0000313" key="4">
    <source>
        <dbReference type="Proteomes" id="UP000474957"/>
    </source>
</evidence>
<evidence type="ECO:0000256" key="1">
    <source>
        <dbReference type="SAM" id="MobiDB-lite"/>
    </source>
</evidence>
<dbReference type="GO" id="GO:0006508">
    <property type="term" value="P:proteolysis"/>
    <property type="evidence" value="ECO:0007669"/>
    <property type="project" value="InterPro"/>
</dbReference>
<evidence type="ECO:0000259" key="2">
    <source>
        <dbReference type="Pfam" id="PF00082"/>
    </source>
</evidence>
<dbReference type="Proteomes" id="UP000474957">
    <property type="component" value="Unassembled WGS sequence"/>
</dbReference>
<evidence type="ECO:0000313" key="3">
    <source>
        <dbReference type="EMBL" id="MSU91595.1"/>
    </source>
</evidence>
<dbReference type="Gene3D" id="3.40.50.200">
    <property type="entry name" value="Peptidase S8/S53 domain"/>
    <property type="match status" value="1"/>
</dbReference>
<feature type="domain" description="Peptidase S8/S53" evidence="2">
    <location>
        <begin position="349"/>
        <end position="490"/>
    </location>
</feature>
<dbReference type="SUPFAM" id="SSF52743">
    <property type="entry name" value="Subtilisin-like"/>
    <property type="match status" value="1"/>
</dbReference>
<dbReference type="InterPro" id="IPR000209">
    <property type="entry name" value="Peptidase_S8/S53_dom"/>
</dbReference>
<name>A0A6L5Z6C3_9RHOB</name>
<comment type="caution">
    <text evidence="3">The sequence shown here is derived from an EMBL/GenBank/DDBJ whole genome shotgun (WGS) entry which is preliminary data.</text>
</comment>
<reference evidence="3 4" key="1">
    <citation type="submission" date="2019-10" db="EMBL/GenBank/DDBJ databases">
        <title>Cognatihalovulum marinum gen. nov. sp. nov., a new member of the family Rhodobacteraceae isolated from deep seawater of the Northwest Indian Ocean.</title>
        <authorList>
            <person name="Ruan C."/>
            <person name="Wang J."/>
            <person name="Zheng X."/>
            <person name="Song L."/>
            <person name="Zhu Y."/>
            <person name="Huang Y."/>
            <person name="Lu Z."/>
            <person name="Du W."/>
            <person name="Huang L."/>
            <person name="Dai X."/>
        </authorList>
    </citation>
    <scope>NUCLEOTIDE SEQUENCE [LARGE SCALE GENOMIC DNA]</scope>
    <source>
        <strain evidence="3 4">2CG4</strain>
    </source>
</reference>
<dbReference type="Pfam" id="PF00082">
    <property type="entry name" value="Peptidase_S8"/>
    <property type="match status" value="1"/>
</dbReference>
<feature type="region of interest" description="Disordered" evidence="1">
    <location>
        <begin position="93"/>
        <end position="112"/>
    </location>
</feature>
<dbReference type="GO" id="GO:0004252">
    <property type="term" value="F:serine-type endopeptidase activity"/>
    <property type="evidence" value="ECO:0007669"/>
    <property type="project" value="InterPro"/>
</dbReference>
<accession>A0A6L5Z6C3</accession>
<keyword evidence="4" id="KW-1185">Reference proteome</keyword>
<proteinExistence type="predicted"/>
<dbReference type="InterPro" id="IPR036852">
    <property type="entry name" value="Peptidase_S8/S53_dom_sf"/>
</dbReference>
<sequence>MVMARAVLRKRIREDAELDKYFDLLRSAAPEESTDFCRGIAVTAPHCDTETMDEIAAYAASWGHLPADGDAEAVRGRLLAKSCLMTEVIGPDDPRAGGTAKQAAGYGTPAPDPGYEQLPVHVGYDDLTEDEKASVGVDQQISPVAYIRAEQNWTVGKNGAPGLGTAAQAMRLIGADWAIWPPFDAPPDRDGHDVNVVIVDEGFNLDYLRSILPGVDYGGGFIDRDPRRPLPGRFVDPFHPAPGWHANMIARNILRIAPRARIFDAPVLPHRVSDIDAFTYDVQELYIGILKARLTGPWRNQPWILVNAWSVADTIEEWDTPVPPAKHYSNGDEHPLNILTQVLGNFFDIVFAAGNFGEFEPAQFSGIYDRGPERSIRGSNALSNVLTVGACTTTGDWVGASSQGDGPEALKYGRPGSNKPDLCAPAWFSEDADPATVSSGTSAACGVAAGVLAALRTTDRTSTPQQLFDALKAAAVRPDGTGWNNRTGMGILRVPTASASASVA</sequence>
<dbReference type="AlphaFoldDB" id="A0A6L5Z6C3"/>
<gene>
    <name evidence="3" type="ORF">GE300_18610</name>
</gene>
<protein>
    <submittedName>
        <fullName evidence="3">S8 family serine peptidase</fullName>
    </submittedName>
</protein>
<organism evidence="3 4">
    <name type="scientific">Halovulum marinum</name>
    <dbReference type="NCBI Taxonomy" id="2662447"/>
    <lineage>
        <taxon>Bacteria</taxon>
        <taxon>Pseudomonadati</taxon>
        <taxon>Pseudomonadota</taxon>
        <taxon>Alphaproteobacteria</taxon>
        <taxon>Rhodobacterales</taxon>
        <taxon>Paracoccaceae</taxon>
        <taxon>Halovulum</taxon>
    </lineage>
</organism>
<dbReference type="EMBL" id="WIND01000022">
    <property type="protein sequence ID" value="MSU91595.1"/>
    <property type="molecule type" value="Genomic_DNA"/>
</dbReference>